<dbReference type="EMBL" id="JARBJD010000207">
    <property type="protein sequence ID" value="KAK2947219.1"/>
    <property type="molecule type" value="Genomic_DNA"/>
</dbReference>
<organism evidence="5 6">
    <name type="scientific">Blattamonas nauphoetae</name>
    <dbReference type="NCBI Taxonomy" id="2049346"/>
    <lineage>
        <taxon>Eukaryota</taxon>
        <taxon>Metamonada</taxon>
        <taxon>Preaxostyla</taxon>
        <taxon>Oxymonadida</taxon>
        <taxon>Blattamonas</taxon>
    </lineage>
</organism>
<comment type="caution">
    <text evidence="5">The sequence shown here is derived from an EMBL/GenBank/DDBJ whole genome shotgun (WGS) entry which is preliminary data.</text>
</comment>
<dbReference type="InterPro" id="IPR020845">
    <property type="entry name" value="AMP-binding_CS"/>
</dbReference>
<gene>
    <name evidence="5" type="ORF">BLNAU_17853</name>
</gene>
<sequence length="1007" mass="111676">MEVVFTPTVTSTSWPFSTKSFPHFLKTLNRQISGRSVLVMEDYSRGIRQRRFFTFGELFHLSTTVMTALMGNGLEPGDVCCVYLENIPEYLPILWGIIRSGLVPLLIPPTTRPDNIVFFCDFTGASALFIMDSLLPSIRENVTNCQTLKFTIILTEGLSHSQSMSRPTRHFTGITPGMDTIPEDEYDTHTQSETETFHSLFFQPVCQFLEWTNFIEHGKRTYRSKKLSGRRIGLSLDNPCVMLLTSGTTGFSRIVVGTHANIMAGIASVRHILPSLATSTTVLVDDAACTPPTPFPGLSFIPPQIAVTTISETFLLVHSFALPIAFSLTHAVFSVPGTVAISKEKNCPSFETLQLFRPTMTFLFRDDLRTLTRRTIDTLLSKSKPPPTKHSHHFSVMSLLSVNAEMPFIKQENTFLLDMVRRITEDGVNQPPTTPANLKAISSSKSEPKQLPTSSHCISHYSRFWDSVCGTDFRYLLGGSLRTVFSSQANIDSVSIETLSGVLEGGYLRLSSCLRKPPKRDNKSEKSSTQTNSGEDEEPHSLNLFRVVQIWWMTEVFGIIAANSLPGSLNVTITEREVQQSINIGEINSHHSADTATQNQLSSLPTNFSASMLDFQAGVVPREEPGLLRDNRTVLSAPVALVKHIPNAPSPQPRPESVAESSHHSSQPLFSHKNDTEFGSEQQAVSSVATDAWIKSTKARLSEVPQKSTLFRTSRCLFPSPQVEIKIIDSTIGAFRTVDRPFCRGEALIRATSVMEGYFGDVQRNMMAMEGEWLRTGDLVLWDQNNGLTVLDRMDNIVTIDGRDTQEKNETASNHFQEVADSEIGVASVSIKSSPSLRSRVSLTAASMSCLIMNHSRLVEHACILPISSSTAITTSPPQLPTYFESTIIPFPSGSSSSHSEIGEEALGIVLTLHWDVVAQKLNLPPVNEKTKKRLCSDQSIHELLKSEIKEIISRSSLDVSLVTLKQIILPLQFSKENGLLSENSEVKRHTVAFLIKAQLEKQKRRK</sequence>
<dbReference type="Gene3D" id="2.30.38.10">
    <property type="entry name" value="Luciferase, Domain 3"/>
    <property type="match status" value="1"/>
</dbReference>
<reference evidence="5 6" key="1">
    <citation type="journal article" date="2022" name="bioRxiv">
        <title>Genomics of Preaxostyla Flagellates Illuminates Evolutionary Transitions and the Path Towards Mitochondrial Loss.</title>
        <authorList>
            <person name="Novak L.V.F."/>
            <person name="Treitli S.C."/>
            <person name="Pyrih J."/>
            <person name="Halakuc P."/>
            <person name="Pipaliya S.V."/>
            <person name="Vacek V."/>
            <person name="Brzon O."/>
            <person name="Soukal P."/>
            <person name="Eme L."/>
            <person name="Dacks J.B."/>
            <person name="Karnkowska A."/>
            <person name="Elias M."/>
            <person name="Hampl V."/>
        </authorList>
    </citation>
    <scope>NUCLEOTIDE SEQUENCE [LARGE SCALE GENOMIC DNA]</scope>
    <source>
        <strain evidence="5">NAU3</strain>
        <tissue evidence="5">Gut</tissue>
    </source>
</reference>
<evidence type="ECO:0000313" key="5">
    <source>
        <dbReference type="EMBL" id="KAK2947219.1"/>
    </source>
</evidence>
<feature type="region of interest" description="Disordered" evidence="3">
    <location>
        <begin position="427"/>
        <end position="454"/>
    </location>
</feature>
<dbReference type="PROSITE" id="PS00455">
    <property type="entry name" value="AMP_BINDING"/>
    <property type="match status" value="1"/>
</dbReference>
<accession>A0ABQ9X619</accession>
<dbReference type="SUPFAM" id="SSF56801">
    <property type="entry name" value="Acetyl-CoA synthetase-like"/>
    <property type="match status" value="2"/>
</dbReference>
<evidence type="ECO:0000259" key="4">
    <source>
        <dbReference type="Pfam" id="PF00501"/>
    </source>
</evidence>
<feature type="region of interest" description="Disordered" evidence="3">
    <location>
        <begin position="644"/>
        <end position="682"/>
    </location>
</feature>
<feature type="domain" description="AMP-dependent synthetase/ligase" evidence="4">
    <location>
        <begin position="49"/>
        <end position="272"/>
    </location>
</feature>
<feature type="region of interest" description="Disordered" evidence="3">
    <location>
        <begin position="514"/>
        <end position="538"/>
    </location>
</feature>
<feature type="compositionally biased region" description="Polar residues" evidence="3">
    <location>
        <begin position="440"/>
        <end position="454"/>
    </location>
</feature>
<keyword evidence="6" id="KW-1185">Reference proteome</keyword>
<evidence type="ECO:0000256" key="3">
    <source>
        <dbReference type="SAM" id="MobiDB-lite"/>
    </source>
</evidence>
<dbReference type="Proteomes" id="UP001281761">
    <property type="component" value="Unassembled WGS sequence"/>
</dbReference>
<dbReference type="InterPro" id="IPR000873">
    <property type="entry name" value="AMP-dep_synth/lig_dom"/>
</dbReference>
<proteinExistence type="predicted"/>
<evidence type="ECO:0000256" key="1">
    <source>
        <dbReference type="ARBA" id="ARBA00022741"/>
    </source>
</evidence>
<keyword evidence="1" id="KW-0547">Nucleotide-binding</keyword>
<dbReference type="PANTHER" id="PTHR43272:SF33">
    <property type="entry name" value="AMP-BINDING DOMAIN-CONTAINING PROTEIN-RELATED"/>
    <property type="match status" value="1"/>
</dbReference>
<dbReference type="InterPro" id="IPR042099">
    <property type="entry name" value="ANL_N_sf"/>
</dbReference>
<evidence type="ECO:0000313" key="6">
    <source>
        <dbReference type="Proteomes" id="UP001281761"/>
    </source>
</evidence>
<name>A0ABQ9X619_9EUKA</name>
<dbReference type="Gene3D" id="3.40.50.12780">
    <property type="entry name" value="N-terminal domain of ligase-like"/>
    <property type="match status" value="1"/>
</dbReference>
<protein>
    <submittedName>
        <fullName evidence="5">AMP-binding enzyme</fullName>
    </submittedName>
</protein>
<dbReference type="Pfam" id="PF00501">
    <property type="entry name" value="AMP-binding"/>
    <property type="match status" value="1"/>
</dbReference>
<dbReference type="PANTHER" id="PTHR43272">
    <property type="entry name" value="LONG-CHAIN-FATTY-ACID--COA LIGASE"/>
    <property type="match status" value="1"/>
</dbReference>
<evidence type="ECO:0000256" key="2">
    <source>
        <dbReference type="ARBA" id="ARBA00022840"/>
    </source>
</evidence>
<keyword evidence="2" id="KW-0067">ATP-binding</keyword>